<reference evidence="2" key="1">
    <citation type="journal article" date="2023" name="Mol. Ecol. Resour.">
        <title>Chromosome-level genome assembly of a triploid poplar Populus alba 'Berolinensis'.</title>
        <authorList>
            <person name="Chen S."/>
            <person name="Yu Y."/>
            <person name="Wang X."/>
            <person name="Wang S."/>
            <person name="Zhang T."/>
            <person name="Zhou Y."/>
            <person name="He R."/>
            <person name="Meng N."/>
            <person name="Wang Y."/>
            <person name="Liu W."/>
            <person name="Liu Z."/>
            <person name="Liu J."/>
            <person name="Guo Q."/>
            <person name="Huang H."/>
            <person name="Sederoff R.R."/>
            <person name="Wang G."/>
            <person name="Qu G."/>
            <person name="Chen S."/>
        </authorList>
    </citation>
    <scope>NUCLEOTIDE SEQUENCE</scope>
    <source>
        <strain evidence="2">SC-2020</strain>
    </source>
</reference>
<keyword evidence="3" id="KW-1185">Reference proteome</keyword>
<evidence type="ECO:0000256" key="1">
    <source>
        <dbReference type="SAM" id="MobiDB-lite"/>
    </source>
</evidence>
<dbReference type="EMBL" id="JAQIZT010000005">
    <property type="protein sequence ID" value="KAJ6997506.1"/>
    <property type="molecule type" value="Genomic_DNA"/>
</dbReference>
<sequence>MAREDKHFPSFSTTHYGHLPSMTKTPSSSGGISQTILCRSRVILEHLHSLYERVDEHCSNVNSLFLSLCNNNIPP</sequence>
<dbReference type="AlphaFoldDB" id="A0AAD6QVR5"/>
<gene>
    <name evidence="2" type="ORF">NC653_013927</name>
</gene>
<name>A0AAD6QVR5_9ROSI</name>
<feature type="region of interest" description="Disordered" evidence="1">
    <location>
        <begin position="1"/>
        <end position="31"/>
    </location>
</feature>
<organism evidence="2 3">
    <name type="scientific">Populus alba x Populus x berolinensis</name>
    <dbReference type="NCBI Taxonomy" id="444605"/>
    <lineage>
        <taxon>Eukaryota</taxon>
        <taxon>Viridiplantae</taxon>
        <taxon>Streptophyta</taxon>
        <taxon>Embryophyta</taxon>
        <taxon>Tracheophyta</taxon>
        <taxon>Spermatophyta</taxon>
        <taxon>Magnoliopsida</taxon>
        <taxon>eudicotyledons</taxon>
        <taxon>Gunneridae</taxon>
        <taxon>Pentapetalae</taxon>
        <taxon>rosids</taxon>
        <taxon>fabids</taxon>
        <taxon>Malpighiales</taxon>
        <taxon>Salicaceae</taxon>
        <taxon>Saliceae</taxon>
        <taxon>Populus</taxon>
    </lineage>
</organism>
<feature type="compositionally biased region" description="Polar residues" evidence="1">
    <location>
        <begin position="22"/>
        <end position="31"/>
    </location>
</feature>
<protein>
    <submittedName>
        <fullName evidence="2">Uncharacterized protein</fullName>
    </submittedName>
</protein>
<dbReference type="Proteomes" id="UP001164929">
    <property type="component" value="Chromosome 5"/>
</dbReference>
<proteinExistence type="predicted"/>
<evidence type="ECO:0000313" key="3">
    <source>
        <dbReference type="Proteomes" id="UP001164929"/>
    </source>
</evidence>
<accession>A0AAD6QVR5</accession>
<evidence type="ECO:0000313" key="2">
    <source>
        <dbReference type="EMBL" id="KAJ6997506.1"/>
    </source>
</evidence>
<comment type="caution">
    <text evidence="2">The sequence shown here is derived from an EMBL/GenBank/DDBJ whole genome shotgun (WGS) entry which is preliminary data.</text>
</comment>